<sequence length="225" mass="25171">MKTLKQLLIGGVVGFVGVLLLLTLPSLHVEKYANIIVIGLFVVVAILLGVSLLFHIQIKKLSGMEFHGDEEDEVDVIKYRKFNDYSLLIQSSSVIVLLALCFALIASKNIVLIIIGIILSLVSYLFTFFMMHLMKVVHPERNIPEISDPKFTEKLLDEADDGEKYIIMHGLYKSHNLLNSILVFAIVGSTIYSLVSEHSQLFSVILMALVLLIVNGKYLLSVRNK</sequence>
<comment type="caution">
    <text evidence="2">The sequence shown here is derived from an EMBL/GenBank/DDBJ whole genome shotgun (WGS) entry which is preliminary data.</text>
</comment>
<feature type="transmembrane region" description="Helical" evidence="1">
    <location>
        <begin position="177"/>
        <end position="195"/>
    </location>
</feature>
<feature type="transmembrane region" description="Helical" evidence="1">
    <location>
        <begin position="87"/>
        <end position="105"/>
    </location>
</feature>
<keyword evidence="1" id="KW-0812">Transmembrane</keyword>
<accession>A0A2V3VZX6</accession>
<reference evidence="2 3" key="1">
    <citation type="submission" date="2018-05" db="EMBL/GenBank/DDBJ databases">
        <title>Genomic Encyclopedia of Type Strains, Phase IV (KMG-IV): sequencing the most valuable type-strain genomes for metagenomic binning, comparative biology and taxonomic classification.</title>
        <authorList>
            <person name="Goeker M."/>
        </authorList>
    </citation>
    <scope>NUCLEOTIDE SEQUENCE [LARGE SCALE GENOMIC DNA]</scope>
    <source>
        <strain evidence="2 3">DSM 28556</strain>
    </source>
</reference>
<dbReference type="OrthoDB" id="2199273at2"/>
<gene>
    <name evidence="2" type="ORF">DFR56_11055</name>
</gene>
<dbReference type="Proteomes" id="UP000247978">
    <property type="component" value="Unassembled WGS sequence"/>
</dbReference>
<evidence type="ECO:0000313" key="2">
    <source>
        <dbReference type="EMBL" id="PXW85555.1"/>
    </source>
</evidence>
<feature type="transmembrane region" description="Helical" evidence="1">
    <location>
        <begin position="201"/>
        <end position="220"/>
    </location>
</feature>
<keyword evidence="1" id="KW-1133">Transmembrane helix</keyword>
<protein>
    <submittedName>
        <fullName evidence="2">Uncharacterized protein DUF3169</fullName>
    </submittedName>
</protein>
<dbReference type="RefSeq" id="WP_110396017.1">
    <property type="nucleotide sequence ID" value="NZ_JBHUHB010000001.1"/>
</dbReference>
<dbReference type="EMBL" id="QJJQ01000010">
    <property type="protein sequence ID" value="PXW85555.1"/>
    <property type="molecule type" value="Genomic_DNA"/>
</dbReference>
<evidence type="ECO:0000256" key="1">
    <source>
        <dbReference type="SAM" id="Phobius"/>
    </source>
</evidence>
<dbReference type="InterPro" id="IPR021509">
    <property type="entry name" value="DUF3169"/>
</dbReference>
<proteinExistence type="predicted"/>
<keyword evidence="3" id="KW-1185">Reference proteome</keyword>
<name>A0A2V3VZX6_9BACI</name>
<evidence type="ECO:0000313" key="3">
    <source>
        <dbReference type="Proteomes" id="UP000247978"/>
    </source>
</evidence>
<feature type="transmembrane region" description="Helical" evidence="1">
    <location>
        <begin position="32"/>
        <end position="54"/>
    </location>
</feature>
<keyword evidence="1" id="KW-0472">Membrane</keyword>
<dbReference type="Pfam" id="PF11368">
    <property type="entry name" value="DUF3169"/>
    <property type="match status" value="1"/>
</dbReference>
<feature type="transmembrane region" description="Helical" evidence="1">
    <location>
        <begin position="111"/>
        <end position="131"/>
    </location>
</feature>
<dbReference type="AlphaFoldDB" id="A0A2V3VZX6"/>
<organism evidence="2 3">
    <name type="scientific">Pseudogracilibacillus auburnensis</name>
    <dbReference type="NCBI Taxonomy" id="1494959"/>
    <lineage>
        <taxon>Bacteria</taxon>
        <taxon>Bacillati</taxon>
        <taxon>Bacillota</taxon>
        <taxon>Bacilli</taxon>
        <taxon>Bacillales</taxon>
        <taxon>Bacillaceae</taxon>
        <taxon>Pseudogracilibacillus</taxon>
    </lineage>
</organism>
<feature type="transmembrane region" description="Helical" evidence="1">
    <location>
        <begin position="7"/>
        <end position="26"/>
    </location>
</feature>